<organism evidence="2 3">
    <name type="scientific">Alishewanella longhuensis</name>
    <dbReference type="NCBI Taxonomy" id="1091037"/>
    <lineage>
        <taxon>Bacteria</taxon>
        <taxon>Pseudomonadati</taxon>
        <taxon>Pseudomonadota</taxon>
        <taxon>Gammaproteobacteria</taxon>
        <taxon>Alteromonadales</taxon>
        <taxon>Alteromonadaceae</taxon>
        <taxon>Alishewanella</taxon>
    </lineage>
</organism>
<protein>
    <submittedName>
        <fullName evidence="2">Uncharacterized protein</fullName>
    </submittedName>
</protein>
<feature type="signal peptide" evidence="1">
    <location>
        <begin position="1"/>
        <end position="18"/>
    </location>
</feature>
<accession>A0ABQ3KTC8</accession>
<proteinExistence type="predicted"/>
<evidence type="ECO:0000313" key="3">
    <source>
        <dbReference type="Proteomes" id="UP000659697"/>
    </source>
</evidence>
<reference evidence="3" key="1">
    <citation type="journal article" date="2019" name="Int. J. Syst. Evol. Microbiol.">
        <title>The Global Catalogue of Microorganisms (GCM) 10K type strain sequencing project: providing services to taxonomists for standard genome sequencing and annotation.</title>
        <authorList>
            <consortium name="The Broad Institute Genomics Platform"/>
            <consortium name="The Broad Institute Genome Sequencing Center for Infectious Disease"/>
            <person name="Wu L."/>
            <person name="Ma J."/>
        </authorList>
    </citation>
    <scope>NUCLEOTIDE SEQUENCE [LARGE SCALE GENOMIC DNA]</scope>
    <source>
        <strain evidence="3">CGMCC 1.7003</strain>
    </source>
</reference>
<name>A0ABQ3KTC8_9ALTE</name>
<feature type="chain" id="PRO_5045991174" evidence="1">
    <location>
        <begin position="19"/>
        <end position="160"/>
    </location>
</feature>
<gene>
    <name evidence="2" type="ORF">GCM10010919_03070</name>
</gene>
<dbReference type="Proteomes" id="UP000659697">
    <property type="component" value="Unassembled WGS sequence"/>
</dbReference>
<keyword evidence="1" id="KW-0732">Signal</keyword>
<sequence>MKYLFVLITLIFSSGSVAESLVPKLSGSCEEITNTFNFIEREKDYPAGVIHFEGVEGIAAVICEENLFKKAMIIFELESFEMAYSLYKSLENNLILTHGNIDIAKTHEVVEALYTPVSMFHEPGFLGTTVYAIWPEDKNGLNLKVYKAGRRLTVAVVFGN</sequence>
<comment type="caution">
    <text evidence="2">The sequence shown here is derived from an EMBL/GenBank/DDBJ whole genome shotgun (WGS) entry which is preliminary data.</text>
</comment>
<keyword evidence="3" id="KW-1185">Reference proteome</keyword>
<evidence type="ECO:0000256" key="1">
    <source>
        <dbReference type="SAM" id="SignalP"/>
    </source>
</evidence>
<dbReference type="EMBL" id="BNAO01000001">
    <property type="protein sequence ID" value="GHG60013.1"/>
    <property type="molecule type" value="Genomic_DNA"/>
</dbReference>
<evidence type="ECO:0000313" key="2">
    <source>
        <dbReference type="EMBL" id="GHG60013.1"/>
    </source>
</evidence>